<dbReference type="AlphaFoldDB" id="A0A0V1HP60"/>
<keyword evidence="2" id="KW-1185">Reference proteome</keyword>
<dbReference type="Proteomes" id="UP000055024">
    <property type="component" value="Unassembled WGS sequence"/>
</dbReference>
<dbReference type="OrthoDB" id="5935146at2759"/>
<comment type="caution">
    <text evidence="1">The sequence shown here is derived from an EMBL/GenBank/DDBJ whole genome shotgun (WGS) entry which is preliminary data.</text>
</comment>
<evidence type="ECO:0000313" key="1">
    <source>
        <dbReference type="EMBL" id="KRZ12268.1"/>
    </source>
</evidence>
<protein>
    <submittedName>
        <fullName evidence="1">Uncharacterized protein</fullName>
    </submittedName>
</protein>
<dbReference type="EMBL" id="JYDP01000042">
    <property type="protein sequence ID" value="KRZ12268.1"/>
    <property type="molecule type" value="Genomic_DNA"/>
</dbReference>
<organism evidence="1 2">
    <name type="scientific">Trichinella zimbabwensis</name>
    <dbReference type="NCBI Taxonomy" id="268475"/>
    <lineage>
        <taxon>Eukaryota</taxon>
        <taxon>Metazoa</taxon>
        <taxon>Ecdysozoa</taxon>
        <taxon>Nematoda</taxon>
        <taxon>Enoplea</taxon>
        <taxon>Dorylaimia</taxon>
        <taxon>Trichinellida</taxon>
        <taxon>Trichinellidae</taxon>
        <taxon>Trichinella</taxon>
    </lineage>
</organism>
<name>A0A0V1HP60_9BILA</name>
<accession>A0A0V1HP60</accession>
<reference evidence="1 2" key="1">
    <citation type="submission" date="2015-01" db="EMBL/GenBank/DDBJ databases">
        <title>Evolution of Trichinella species and genotypes.</title>
        <authorList>
            <person name="Korhonen P.K."/>
            <person name="Edoardo P."/>
            <person name="Giuseppe L.R."/>
            <person name="Gasser R.B."/>
        </authorList>
    </citation>
    <scope>NUCLEOTIDE SEQUENCE [LARGE SCALE GENOMIC DNA]</scope>
    <source>
        <strain evidence="1">ISS1029</strain>
    </source>
</reference>
<gene>
    <name evidence="1" type="ORF">T11_4355</name>
</gene>
<proteinExistence type="predicted"/>
<evidence type="ECO:0000313" key="2">
    <source>
        <dbReference type="Proteomes" id="UP000055024"/>
    </source>
</evidence>
<sequence length="228" mass="25465">MIYVYLNLCYFNEKLTCDEFSLGIRLVQLMKCICKSGTITFEIIIGKSWKQRIKTAFSKSSTLQQFCYQDICSNKKINSGKAKTKKNNVIADEQFLSVVGASRVAVHFIVEQNRYMMFIFGDSSAENELLPVEFSDSILICSAASLGAASLVGQLFLRNNALECWHLFPGALDLEPPDALCSNLTDVFAALAGRRLQSNKSDEGLCDTLLTRAAAPRRRFLFPLFKLG</sequence>